<dbReference type="Pfam" id="PF22624">
    <property type="entry name" value="AASDHPPT_N"/>
    <property type="match status" value="1"/>
</dbReference>
<dbReference type="EC" id="2.7.8.7" evidence="2"/>
<evidence type="ECO:0000256" key="2">
    <source>
        <dbReference type="ARBA" id="ARBA00013172"/>
    </source>
</evidence>
<dbReference type="PANTHER" id="PTHR12215">
    <property type="entry name" value="PHOSPHOPANTETHEINE TRANSFERASE"/>
    <property type="match status" value="1"/>
</dbReference>
<feature type="domain" description="4'-phosphopantetheinyl transferase N-terminal" evidence="10">
    <location>
        <begin position="2"/>
        <end position="47"/>
    </location>
</feature>
<comment type="catalytic activity">
    <reaction evidence="7">
        <text>apo-[ACP] + CoA = holo-[ACP] + adenosine 3',5'-bisphosphate + H(+)</text>
        <dbReference type="Rhea" id="RHEA:12068"/>
        <dbReference type="Rhea" id="RHEA-COMP:9685"/>
        <dbReference type="Rhea" id="RHEA-COMP:9690"/>
        <dbReference type="ChEBI" id="CHEBI:15378"/>
        <dbReference type="ChEBI" id="CHEBI:29999"/>
        <dbReference type="ChEBI" id="CHEBI:57287"/>
        <dbReference type="ChEBI" id="CHEBI:58343"/>
        <dbReference type="ChEBI" id="CHEBI:64479"/>
        <dbReference type="EC" id="2.7.8.7"/>
    </reaction>
    <physiologicalReaction direction="left-to-right" evidence="7">
        <dbReference type="Rhea" id="RHEA:12069"/>
    </physiologicalReaction>
</comment>
<keyword evidence="4" id="KW-0808">Transferase</keyword>
<protein>
    <recommendedName>
        <fullName evidence="3">L-aminoadipate-semialdehyde dehydrogenase-phosphopantetheinyl transferase</fullName>
        <ecNumber evidence="2">2.7.8.7</ecNumber>
    </recommendedName>
    <alternativeName>
        <fullName evidence="5">4'-phosphopantetheinyl transferase</fullName>
    </alternativeName>
    <alternativeName>
        <fullName evidence="6">Alpha-aminoadipic semialdehyde dehydrogenase-phosphopantetheinyl transferase</fullName>
    </alternativeName>
</protein>
<dbReference type="Proteomes" id="UP000887565">
    <property type="component" value="Unplaced"/>
</dbReference>
<dbReference type="Gene3D" id="3.90.470.20">
    <property type="entry name" value="4'-phosphopantetheinyl transferase domain"/>
    <property type="match status" value="1"/>
</dbReference>
<reference evidence="12" key="1">
    <citation type="submission" date="2022-11" db="UniProtKB">
        <authorList>
            <consortium name="WormBaseParasite"/>
        </authorList>
    </citation>
    <scope>IDENTIFICATION</scope>
</reference>
<dbReference type="AlphaFoldDB" id="A0A915IQ15"/>
<keyword evidence="11" id="KW-1185">Reference proteome</keyword>
<dbReference type="InterPro" id="IPR008278">
    <property type="entry name" value="4-PPantetheinyl_Trfase_dom"/>
</dbReference>
<feature type="domain" description="4'-phosphopantetheinyl transferase" evidence="9">
    <location>
        <begin position="55"/>
        <end position="168"/>
    </location>
</feature>
<comment type="similarity">
    <text evidence="1">Belongs to the P-Pant transferase superfamily. AcpS family.</text>
</comment>
<evidence type="ECO:0000256" key="6">
    <source>
        <dbReference type="ARBA" id="ARBA00033443"/>
    </source>
</evidence>
<evidence type="ECO:0000313" key="12">
    <source>
        <dbReference type="WBParaSite" id="nRc.2.0.1.t15901-RA"/>
    </source>
</evidence>
<evidence type="ECO:0000256" key="5">
    <source>
        <dbReference type="ARBA" id="ARBA00030484"/>
    </source>
</evidence>
<evidence type="ECO:0000259" key="9">
    <source>
        <dbReference type="Pfam" id="PF01648"/>
    </source>
</evidence>
<dbReference type="PANTHER" id="PTHR12215:SF10">
    <property type="entry name" value="L-AMINOADIPATE-SEMIALDEHYDE DEHYDROGENASE-PHOSPHOPANTETHEINYL TRANSFERASE"/>
    <property type="match status" value="1"/>
</dbReference>
<proteinExistence type="inferred from homology"/>
<dbReference type="Pfam" id="PF01648">
    <property type="entry name" value="ACPS"/>
    <property type="match status" value="1"/>
</dbReference>
<dbReference type="WBParaSite" id="nRc.2.0.1.t15901-RA">
    <property type="protein sequence ID" value="nRc.2.0.1.t15901-RA"/>
    <property type="gene ID" value="nRc.2.0.1.g15901"/>
</dbReference>
<name>A0A915IQ15_ROMCU</name>
<evidence type="ECO:0000256" key="8">
    <source>
        <dbReference type="ARBA" id="ARBA00048794"/>
    </source>
</evidence>
<evidence type="ECO:0000259" key="10">
    <source>
        <dbReference type="Pfam" id="PF22624"/>
    </source>
</evidence>
<dbReference type="OMA" id="AFEDEWN"/>
<organism evidence="11 12">
    <name type="scientific">Romanomermis culicivorax</name>
    <name type="common">Nematode worm</name>
    <dbReference type="NCBI Taxonomy" id="13658"/>
    <lineage>
        <taxon>Eukaryota</taxon>
        <taxon>Metazoa</taxon>
        <taxon>Ecdysozoa</taxon>
        <taxon>Nematoda</taxon>
        <taxon>Enoplea</taxon>
        <taxon>Dorylaimia</taxon>
        <taxon>Mermithida</taxon>
        <taxon>Mermithoidea</taxon>
        <taxon>Mermithidae</taxon>
        <taxon>Romanomermis</taxon>
    </lineage>
</organism>
<accession>A0A915IQ15</accession>
<dbReference type="GO" id="GO:0019878">
    <property type="term" value="P:lysine biosynthetic process via aminoadipic acid"/>
    <property type="evidence" value="ECO:0007669"/>
    <property type="project" value="TreeGrafter"/>
</dbReference>
<dbReference type="InterPro" id="IPR037143">
    <property type="entry name" value="4-PPantetheinyl_Trfase_dom_sf"/>
</dbReference>
<dbReference type="InterPro" id="IPR055066">
    <property type="entry name" value="AASDHPPT_N"/>
</dbReference>
<evidence type="ECO:0000313" key="11">
    <source>
        <dbReference type="Proteomes" id="UP000887565"/>
    </source>
</evidence>
<evidence type="ECO:0000256" key="3">
    <source>
        <dbReference type="ARBA" id="ARBA00016301"/>
    </source>
</evidence>
<dbReference type="GO" id="GO:0005829">
    <property type="term" value="C:cytosol"/>
    <property type="evidence" value="ECO:0007669"/>
    <property type="project" value="TreeGrafter"/>
</dbReference>
<sequence length="225" mass="25829">MTGLKWSDVKLGRTSKGKPILIDENGVDSRFSFNMSHHGDYVLVVCENFSPSSMCGVDVMKIEIPTYKKTIDEYLDFMKSKFSRREFSTYGNYSNDYDKLILFYRYWCLKESYLKATGTGIHSKLSSLDFEVKTFDLPLDKTCRDTVLWIDGVKQLFTFEECWIDGNHFAAVCLSPVSTKDTTKFTSVDLKFLMDACTTLPNNVGLPDSVLRLYFDKKFKAVSNK</sequence>
<dbReference type="FunFam" id="3.90.470.20:FF:000003">
    <property type="entry name" value="L-aminoadipate-semialdehyde dehydrogenase-phosphopantetheinyl transferase"/>
    <property type="match status" value="1"/>
</dbReference>
<dbReference type="GO" id="GO:0000287">
    <property type="term" value="F:magnesium ion binding"/>
    <property type="evidence" value="ECO:0007669"/>
    <property type="project" value="InterPro"/>
</dbReference>
<dbReference type="GO" id="GO:0008897">
    <property type="term" value="F:holo-[acyl-carrier-protein] synthase activity"/>
    <property type="evidence" value="ECO:0007669"/>
    <property type="project" value="UniProtKB-EC"/>
</dbReference>
<comment type="catalytic activity">
    <reaction evidence="8">
        <text>apo-[ACP] + acetyl-CoA = acetyl-[ACP] + adenosine 3',5'-bisphosphate + H(+)</text>
        <dbReference type="Rhea" id="RHEA:46564"/>
        <dbReference type="Rhea" id="RHEA-COMP:9621"/>
        <dbReference type="Rhea" id="RHEA-COMP:9690"/>
        <dbReference type="ChEBI" id="CHEBI:15378"/>
        <dbReference type="ChEBI" id="CHEBI:29999"/>
        <dbReference type="ChEBI" id="CHEBI:57288"/>
        <dbReference type="ChEBI" id="CHEBI:58343"/>
        <dbReference type="ChEBI" id="CHEBI:78446"/>
    </reaction>
    <physiologicalReaction direction="left-to-right" evidence="8">
        <dbReference type="Rhea" id="RHEA:46565"/>
    </physiologicalReaction>
</comment>
<evidence type="ECO:0000256" key="7">
    <source>
        <dbReference type="ARBA" id="ARBA00048641"/>
    </source>
</evidence>
<dbReference type="InterPro" id="IPR050559">
    <property type="entry name" value="P-Pant_transferase_sf"/>
</dbReference>
<evidence type="ECO:0000256" key="1">
    <source>
        <dbReference type="ARBA" id="ARBA00006195"/>
    </source>
</evidence>
<dbReference type="SUPFAM" id="SSF56214">
    <property type="entry name" value="4'-phosphopantetheinyl transferase"/>
    <property type="match status" value="2"/>
</dbReference>
<evidence type="ECO:0000256" key="4">
    <source>
        <dbReference type="ARBA" id="ARBA00022679"/>
    </source>
</evidence>